<sequence length="159" mass="17676">MSELSEVLVIARVSKTVMPLRVSTGKIMSEACVVFATDDYGVQALLSSSLHQLWAITYGSTLETRVRYTPSDVFDTFPRPDSTIRLADVGLALDKERREIMLRRGLGLTKLYNLVNDRTIGDDPDVDRLRALHVEVDEAVLSAYGWNDISTRHGGLVHG</sequence>
<comment type="caution">
    <text evidence="2">The sequence shown here is derived from an EMBL/GenBank/DDBJ whole genome shotgun (WGS) entry which is preliminary data.</text>
</comment>
<organism evidence="2 3">
    <name type="scientific">Tsukamurella pseudospumae</name>
    <dbReference type="NCBI Taxonomy" id="239498"/>
    <lineage>
        <taxon>Bacteria</taxon>
        <taxon>Bacillati</taxon>
        <taxon>Actinomycetota</taxon>
        <taxon>Actinomycetes</taxon>
        <taxon>Mycobacteriales</taxon>
        <taxon>Tsukamurellaceae</taxon>
        <taxon>Tsukamurella</taxon>
    </lineage>
</organism>
<reference evidence="2 3" key="1">
    <citation type="submission" date="2016-02" db="EMBL/GenBank/DDBJ databases">
        <authorList>
            <person name="Teng J.L."/>
            <person name="Tang Y."/>
            <person name="Huang Y."/>
            <person name="Guo F."/>
            <person name="Wei W."/>
            <person name="Chen J.H."/>
            <person name="Wong S.Y."/>
            <person name="Lau S.K."/>
            <person name="Woo P.C."/>
        </authorList>
    </citation>
    <scope>NUCLEOTIDE SEQUENCE [LARGE SCALE GENOMIC DNA]</scope>
    <source>
        <strain evidence="2 3">JCM 13375</strain>
    </source>
</reference>
<evidence type="ECO:0000313" key="3">
    <source>
        <dbReference type="Proteomes" id="UP000070409"/>
    </source>
</evidence>
<evidence type="ECO:0000259" key="1">
    <source>
        <dbReference type="Pfam" id="PF20466"/>
    </source>
</evidence>
<keyword evidence="3" id="KW-1185">Reference proteome</keyword>
<protein>
    <recommendedName>
        <fullName evidence="1">MmeI-like target recognition domain-containing protein</fullName>
    </recommendedName>
</protein>
<proteinExistence type="predicted"/>
<dbReference type="InterPro" id="IPR046820">
    <property type="entry name" value="MmeI_TRD"/>
</dbReference>
<dbReference type="EMBL" id="LSRE01000036">
    <property type="protein sequence ID" value="KXO93857.1"/>
    <property type="molecule type" value="Genomic_DNA"/>
</dbReference>
<feature type="domain" description="MmeI-like target recognition" evidence="1">
    <location>
        <begin position="21"/>
        <end position="81"/>
    </location>
</feature>
<gene>
    <name evidence="2" type="ORF">AXK61_23990</name>
</gene>
<accession>A0A137Z6P5</accession>
<dbReference type="Proteomes" id="UP000070409">
    <property type="component" value="Unassembled WGS sequence"/>
</dbReference>
<name>A0A137Z6P5_9ACTN</name>
<dbReference type="Pfam" id="PF20466">
    <property type="entry name" value="MmeI_TRD"/>
    <property type="match status" value="1"/>
</dbReference>
<evidence type="ECO:0000313" key="2">
    <source>
        <dbReference type="EMBL" id="KXO93857.1"/>
    </source>
</evidence>